<dbReference type="GO" id="GO:0003682">
    <property type="term" value="F:chromatin binding"/>
    <property type="evidence" value="ECO:0007669"/>
    <property type="project" value="TreeGrafter"/>
</dbReference>
<dbReference type="PROSITE" id="PS00633">
    <property type="entry name" value="BROMODOMAIN_1"/>
    <property type="match status" value="1"/>
</dbReference>
<reference evidence="11" key="3">
    <citation type="submission" date="2024-01" db="EMBL/GenBank/DDBJ databases">
        <authorList>
            <person name="Coelho M.A."/>
            <person name="David-Palma M."/>
            <person name="Shea T."/>
            <person name="Sun S."/>
            <person name="Cuomo C.A."/>
            <person name="Heitman J."/>
        </authorList>
    </citation>
    <scope>NUCLEOTIDE SEQUENCE</scope>
    <source>
        <strain evidence="11">CBS 7841</strain>
    </source>
</reference>
<feature type="compositionally biased region" description="Low complexity" evidence="9">
    <location>
        <begin position="68"/>
        <end position="77"/>
    </location>
</feature>
<protein>
    <recommendedName>
        <fullName evidence="10">Bromo domain-containing protein</fullName>
    </recommendedName>
</protein>
<accession>A0AAJ8JWK6</accession>
<dbReference type="PANTHER" id="PTHR16062">
    <property type="entry name" value="SWI/SNF-RELATED"/>
    <property type="match status" value="1"/>
</dbReference>
<dbReference type="SUPFAM" id="SSF47370">
    <property type="entry name" value="Bromodomain"/>
    <property type="match status" value="2"/>
</dbReference>
<organism evidence="11 12">
    <name type="scientific">Cryptococcus depauperatus CBS 7841</name>
    <dbReference type="NCBI Taxonomy" id="1295531"/>
    <lineage>
        <taxon>Eukaryota</taxon>
        <taxon>Fungi</taxon>
        <taxon>Dikarya</taxon>
        <taxon>Basidiomycota</taxon>
        <taxon>Agaricomycotina</taxon>
        <taxon>Tremellomycetes</taxon>
        <taxon>Tremellales</taxon>
        <taxon>Cryptococcaceae</taxon>
        <taxon>Cryptococcus</taxon>
    </lineage>
</organism>
<dbReference type="KEGG" id="cdep:91089181"/>
<evidence type="ECO:0000259" key="10">
    <source>
        <dbReference type="PROSITE" id="PS50014"/>
    </source>
</evidence>
<reference evidence="11" key="1">
    <citation type="submission" date="2016-06" db="EMBL/GenBank/DDBJ databases">
        <authorList>
            <person name="Cuomo C."/>
            <person name="Litvintseva A."/>
            <person name="Heitman J."/>
            <person name="Chen Y."/>
            <person name="Sun S."/>
            <person name="Springer D."/>
            <person name="Dromer F."/>
            <person name="Young S."/>
            <person name="Zeng Q."/>
            <person name="Chapman S."/>
            <person name="Gujja S."/>
            <person name="Saif S."/>
            <person name="Birren B."/>
        </authorList>
    </citation>
    <scope>NUCLEOTIDE SEQUENCE</scope>
    <source>
        <strain evidence="11">CBS 7841</strain>
    </source>
</reference>
<evidence type="ECO:0000256" key="8">
    <source>
        <dbReference type="PROSITE-ProRule" id="PRU00035"/>
    </source>
</evidence>
<evidence type="ECO:0000256" key="4">
    <source>
        <dbReference type="ARBA" id="ARBA00023015"/>
    </source>
</evidence>
<comment type="subcellular location">
    <subcellularLocation>
        <location evidence="1">Nucleus</location>
    </subcellularLocation>
</comment>
<reference evidence="11" key="2">
    <citation type="journal article" date="2022" name="Elife">
        <title>Obligate sexual reproduction of a homothallic fungus closely related to the Cryptococcus pathogenic species complex.</title>
        <authorList>
            <person name="Passer A.R."/>
            <person name="Clancey S.A."/>
            <person name="Shea T."/>
            <person name="David-Palma M."/>
            <person name="Averette A.F."/>
            <person name="Boekhout T."/>
            <person name="Porcel B.M."/>
            <person name="Nowrousian M."/>
            <person name="Cuomo C.A."/>
            <person name="Sun S."/>
            <person name="Heitman J."/>
            <person name="Coelho M.A."/>
        </authorList>
    </citation>
    <scope>NUCLEOTIDE SEQUENCE</scope>
    <source>
        <strain evidence="11">CBS 7841</strain>
    </source>
</reference>
<feature type="compositionally biased region" description="Polar residues" evidence="9">
    <location>
        <begin position="509"/>
        <end position="539"/>
    </location>
</feature>
<dbReference type="RefSeq" id="XP_066070442.1">
    <property type="nucleotide sequence ID" value="XM_066214345.1"/>
</dbReference>
<dbReference type="InterPro" id="IPR001487">
    <property type="entry name" value="Bromodomain"/>
</dbReference>
<sequence length="674" mass="75155">MPLKKKIQPEAESEATNLDDANKSASGQPDDSASQTTTPSQKLPKRRLGVDPSLIISESGRSRRRRSPSPQSAQQQSNNPDPKDPARAKELGLIIYEKIMAEKDKEGEPLALPFVKLPSKRAFPDYYETIKHPISLEIVKEKLEAAEYQTLKDVCTDIGQIFNNAKRYNMKDSLLFQFAKKLHKITRVYYSQKTNSGKYKEESDSEGEGEQNSTSRAGTMQPEAGGSAHNDEESTKRKKVSAAQKDGPSVYKLVKPVLKAVKEATAIDGSGRDISAIFMQLPERKELPDYYKTIQNPISLEEIEIKHHGRRYDTWEEFFDDMELMCNNAMEYNADESEVFQDAKQIKAILAHGRNDVQLRLSFPPGTKLNRSKAVAMTPLRPGQIQPPSYSASPSFIHSPGHSMTPLPHLAMASVPHIPGRSPLSHMPHTAIWPPMSQSSQSQTGFHTALLPGVVTEEIVALLERYPLHEQQAWLNSLSPQMMMLYRQVAASLEIRKHAASTGALSTPSYAHLQHQASPQLRPSSGQQTPTSQISQVSMQGKERQAPTLPIIKFIDITFSSNKLENRQILRLQNIRGLFTHSVLLDDKTSEMIITAYLDTSQVSTESPEPGLSLRLNENVVTSTKPVLSEGGRQIAAKWAISVPFQKVDNRIDILVDKIGDGTNNSIIYLSRQY</sequence>
<feature type="domain" description="Bromo" evidence="10">
    <location>
        <begin position="106"/>
        <end position="176"/>
    </location>
</feature>
<dbReference type="InterPro" id="IPR037382">
    <property type="entry name" value="Rsc/polybromo"/>
</dbReference>
<dbReference type="Proteomes" id="UP000094043">
    <property type="component" value="Chromosome 6"/>
</dbReference>
<keyword evidence="6" id="KW-0804">Transcription</keyword>
<feature type="region of interest" description="Disordered" evidence="9">
    <location>
        <begin position="196"/>
        <end position="244"/>
    </location>
</feature>
<keyword evidence="12" id="KW-1185">Reference proteome</keyword>
<feature type="region of interest" description="Disordered" evidence="9">
    <location>
        <begin position="509"/>
        <end position="542"/>
    </location>
</feature>
<proteinExistence type="predicted"/>
<dbReference type="Gene3D" id="1.20.920.10">
    <property type="entry name" value="Bromodomain-like"/>
    <property type="match status" value="2"/>
</dbReference>
<evidence type="ECO:0000256" key="1">
    <source>
        <dbReference type="ARBA" id="ARBA00004123"/>
    </source>
</evidence>
<keyword evidence="5 8" id="KW-0103">Bromodomain</keyword>
<evidence type="ECO:0000313" key="11">
    <source>
        <dbReference type="EMBL" id="WVN89742.1"/>
    </source>
</evidence>
<name>A0AAJ8JWK6_9TREE</name>
<dbReference type="SMART" id="SM00297">
    <property type="entry name" value="BROMO"/>
    <property type="match status" value="2"/>
</dbReference>
<dbReference type="GO" id="GO:0016586">
    <property type="term" value="C:RSC-type complex"/>
    <property type="evidence" value="ECO:0007669"/>
    <property type="project" value="InterPro"/>
</dbReference>
<dbReference type="GO" id="GO:0006338">
    <property type="term" value="P:chromatin remodeling"/>
    <property type="evidence" value="ECO:0007669"/>
    <property type="project" value="InterPro"/>
</dbReference>
<evidence type="ECO:0000256" key="3">
    <source>
        <dbReference type="ARBA" id="ARBA00022853"/>
    </source>
</evidence>
<feature type="domain" description="Bromo" evidence="10">
    <location>
        <begin position="270"/>
        <end position="340"/>
    </location>
</feature>
<dbReference type="PANTHER" id="PTHR16062:SF21">
    <property type="entry name" value="CHROMATIN STRUCTURE-REMODELING COMPLEX SUBUNIT RSC1-RELATED"/>
    <property type="match status" value="1"/>
</dbReference>
<feature type="compositionally biased region" description="Polar residues" evidence="9">
    <location>
        <begin position="23"/>
        <end position="41"/>
    </location>
</feature>
<evidence type="ECO:0000256" key="2">
    <source>
        <dbReference type="ARBA" id="ARBA00022737"/>
    </source>
</evidence>
<dbReference type="Pfam" id="PF00439">
    <property type="entry name" value="Bromodomain"/>
    <property type="match status" value="2"/>
</dbReference>
<evidence type="ECO:0000256" key="7">
    <source>
        <dbReference type="ARBA" id="ARBA00023242"/>
    </source>
</evidence>
<feature type="region of interest" description="Disordered" evidence="9">
    <location>
        <begin position="1"/>
        <end position="87"/>
    </location>
</feature>
<dbReference type="GO" id="GO:0006368">
    <property type="term" value="P:transcription elongation by RNA polymerase II"/>
    <property type="evidence" value="ECO:0007669"/>
    <property type="project" value="TreeGrafter"/>
</dbReference>
<dbReference type="InterPro" id="IPR018359">
    <property type="entry name" value="Bromodomain_CS"/>
</dbReference>
<dbReference type="AlphaFoldDB" id="A0AAJ8JWK6"/>
<keyword evidence="7" id="KW-0539">Nucleus</keyword>
<dbReference type="GeneID" id="91089181"/>
<dbReference type="PROSITE" id="PS50014">
    <property type="entry name" value="BROMODOMAIN_2"/>
    <property type="match status" value="2"/>
</dbReference>
<evidence type="ECO:0000256" key="6">
    <source>
        <dbReference type="ARBA" id="ARBA00023163"/>
    </source>
</evidence>
<keyword evidence="2" id="KW-0677">Repeat</keyword>
<dbReference type="CDD" id="cd04369">
    <property type="entry name" value="Bromodomain"/>
    <property type="match status" value="1"/>
</dbReference>
<evidence type="ECO:0000313" key="12">
    <source>
        <dbReference type="Proteomes" id="UP000094043"/>
    </source>
</evidence>
<keyword evidence="3" id="KW-0156">Chromatin regulator</keyword>
<evidence type="ECO:0000256" key="5">
    <source>
        <dbReference type="ARBA" id="ARBA00023117"/>
    </source>
</evidence>
<dbReference type="InterPro" id="IPR036427">
    <property type="entry name" value="Bromodomain-like_sf"/>
</dbReference>
<gene>
    <name evidence="11" type="ORF">L203_104972</name>
</gene>
<keyword evidence="4" id="KW-0805">Transcription regulation</keyword>
<evidence type="ECO:0000256" key="9">
    <source>
        <dbReference type="SAM" id="MobiDB-lite"/>
    </source>
</evidence>
<dbReference type="EMBL" id="CP143789">
    <property type="protein sequence ID" value="WVN89742.1"/>
    <property type="molecule type" value="Genomic_DNA"/>
</dbReference>
<dbReference type="PRINTS" id="PR00503">
    <property type="entry name" value="BROMODOMAIN"/>
</dbReference>